<comment type="pathway">
    <text evidence="1">Cofactor biosynthesis; tetrahydrofolate biosynthesis; 5,6,7,8-tetrahydrofolate from 7,8-dihydrofolate: step 1/1.</text>
</comment>
<dbReference type="Pfam" id="PF00186">
    <property type="entry name" value="DHFR_1"/>
    <property type="match status" value="1"/>
</dbReference>
<dbReference type="CDD" id="cd00209">
    <property type="entry name" value="DHFR"/>
    <property type="match status" value="1"/>
</dbReference>
<evidence type="ECO:0000313" key="10">
    <source>
        <dbReference type="Proteomes" id="UP000799770"/>
    </source>
</evidence>
<dbReference type="Proteomes" id="UP000799770">
    <property type="component" value="Unassembled WGS sequence"/>
</dbReference>
<dbReference type="GO" id="GO:0046452">
    <property type="term" value="P:dihydrofolate metabolic process"/>
    <property type="evidence" value="ECO:0007669"/>
    <property type="project" value="TreeGrafter"/>
</dbReference>
<protein>
    <recommendedName>
        <fullName evidence="3">Dihydrofolate reductase</fullName>
        <ecNumber evidence="2">1.5.1.3</ecNumber>
    </recommendedName>
</protein>
<evidence type="ECO:0000256" key="3">
    <source>
        <dbReference type="ARBA" id="ARBA00018886"/>
    </source>
</evidence>
<keyword evidence="5" id="KW-0521">NADP</keyword>
<dbReference type="InterPro" id="IPR017925">
    <property type="entry name" value="DHFR_CS"/>
</dbReference>
<reference evidence="9" key="1">
    <citation type="journal article" date="2020" name="Stud. Mycol.">
        <title>101 Dothideomycetes genomes: a test case for predicting lifestyles and emergence of pathogens.</title>
        <authorList>
            <person name="Haridas S."/>
            <person name="Albert R."/>
            <person name="Binder M."/>
            <person name="Bloem J."/>
            <person name="Labutti K."/>
            <person name="Salamov A."/>
            <person name="Andreopoulos B."/>
            <person name="Baker S."/>
            <person name="Barry K."/>
            <person name="Bills G."/>
            <person name="Bluhm B."/>
            <person name="Cannon C."/>
            <person name="Castanera R."/>
            <person name="Culley D."/>
            <person name="Daum C."/>
            <person name="Ezra D."/>
            <person name="Gonzalez J."/>
            <person name="Henrissat B."/>
            <person name="Kuo A."/>
            <person name="Liang C."/>
            <person name="Lipzen A."/>
            <person name="Lutzoni F."/>
            <person name="Magnuson J."/>
            <person name="Mondo S."/>
            <person name="Nolan M."/>
            <person name="Ohm R."/>
            <person name="Pangilinan J."/>
            <person name="Park H.-J."/>
            <person name="Ramirez L."/>
            <person name="Alfaro M."/>
            <person name="Sun H."/>
            <person name="Tritt A."/>
            <person name="Yoshinaga Y."/>
            <person name="Zwiers L.-H."/>
            <person name="Turgeon B."/>
            <person name="Goodwin S."/>
            <person name="Spatafora J."/>
            <person name="Crous P."/>
            <person name="Grigoriev I."/>
        </authorList>
    </citation>
    <scope>NUCLEOTIDE SEQUENCE</scope>
    <source>
        <strain evidence="9">CBS 627.86</strain>
    </source>
</reference>
<evidence type="ECO:0000256" key="2">
    <source>
        <dbReference type="ARBA" id="ARBA00012856"/>
    </source>
</evidence>
<dbReference type="PRINTS" id="PR00070">
    <property type="entry name" value="DHFR"/>
</dbReference>
<dbReference type="OrthoDB" id="414698at2759"/>
<dbReference type="InterPro" id="IPR001796">
    <property type="entry name" value="DHFR_dom"/>
</dbReference>
<dbReference type="PANTHER" id="PTHR48069">
    <property type="entry name" value="DIHYDROFOLATE REDUCTASE"/>
    <property type="match status" value="1"/>
</dbReference>
<dbReference type="AlphaFoldDB" id="A0A6A5YL49"/>
<name>A0A6A5YL49_9PLEO</name>
<keyword evidence="6" id="KW-0560">Oxidoreductase</keyword>
<evidence type="ECO:0000256" key="5">
    <source>
        <dbReference type="ARBA" id="ARBA00022857"/>
    </source>
</evidence>
<evidence type="ECO:0000313" key="9">
    <source>
        <dbReference type="EMBL" id="KAF2106931.1"/>
    </source>
</evidence>
<feature type="domain" description="DHFR" evidence="8">
    <location>
        <begin position="1"/>
        <end position="212"/>
    </location>
</feature>
<dbReference type="GO" id="GO:0006730">
    <property type="term" value="P:one-carbon metabolic process"/>
    <property type="evidence" value="ECO:0007669"/>
    <property type="project" value="UniProtKB-KW"/>
</dbReference>
<keyword evidence="4" id="KW-0554">One-carbon metabolism</keyword>
<dbReference type="PANTHER" id="PTHR48069:SF3">
    <property type="entry name" value="DIHYDROFOLATE REDUCTASE"/>
    <property type="match status" value="1"/>
</dbReference>
<feature type="non-terminal residue" evidence="9">
    <location>
        <position position="213"/>
    </location>
</feature>
<dbReference type="SUPFAM" id="SSF53597">
    <property type="entry name" value="Dihydrofolate reductase-like"/>
    <property type="match status" value="1"/>
</dbReference>
<dbReference type="UniPathway" id="UPA00077">
    <property type="reaction ID" value="UER00158"/>
</dbReference>
<dbReference type="EC" id="1.5.1.3" evidence="2"/>
<gene>
    <name evidence="9" type="ORF">BDV96DRAFT_470158</name>
</gene>
<dbReference type="InterPro" id="IPR012259">
    <property type="entry name" value="DHFR"/>
</dbReference>
<evidence type="ECO:0000256" key="7">
    <source>
        <dbReference type="RuleBase" id="RU004474"/>
    </source>
</evidence>
<dbReference type="GO" id="GO:0005739">
    <property type="term" value="C:mitochondrion"/>
    <property type="evidence" value="ECO:0007669"/>
    <property type="project" value="TreeGrafter"/>
</dbReference>
<dbReference type="InterPro" id="IPR024072">
    <property type="entry name" value="DHFR-like_dom_sf"/>
</dbReference>
<dbReference type="GO" id="GO:0046654">
    <property type="term" value="P:tetrahydrofolate biosynthetic process"/>
    <property type="evidence" value="ECO:0007669"/>
    <property type="project" value="UniProtKB-UniPathway"/>
</dbReference>
<dbReference type="Gene3D" id="3.40.430.10">
    <property type="entry name" value="Dihydrofolate Reductase, subunit A"/>
    <property type="match status" value="1"/>
</dbReference>
<organism evidence="9 10">
    <name type="scientific">Lophiotrema nucula</name>
    <dbReference type="NCBI Taxonomy" id="690887"/>
    <lineage>
        <taxon>Eukaryota</taxon>
        <taxon>Fungi</taxon>
        <taxon>Dikarya</taxon>
        <taxon>Ascomycota</taxon>
        <taxon>Pezizomycotina</taxon>
        <taxon>Dothideomycetes</taxon>
        <taxon>Pleosporomycetidae</taxon>
        <taxon>Pleosporales</taxon>
        <taxon>Lophiotremataceae</taxon>
        <taxon>Lophiotrema</taxon>
    </lineage>
</organism>
<dbReference type="GO" id="GO:0050661">
    <property type="term" value="F:NADP binding"/>
    <property type="evidence" value="ECO:0007669"/>
    <property type="project" value="InterPro"/>
</dbReference>
<dbReference type="GO" id="GO:0046655">
    <property type="term" value="P:folic acid metabolic process"/>
    <property type="evidence" value="ECO:0007669"/>
    <property type="project" value="TreeGrafter"/>
</dbReference>
<proteinExistence type="inferred from homology"/>
<accession>A0A6A5YL49</accession>
<dbReference type="PROSITE" id="PS51330">
    <property type="entry name" value="DHFR_2"/>
    <property type="match status" value="1"/>
</dbReference>
<dbReference type="PROSITE" id="PS00075">
    <property type="entry name" value="DHFR_1"/>
    <property type="match status" value="1"/>
</dbReference>
<evidence type="ECO:0000259" key="8">
    <source>
        <dbReference type="PROSITE" id="PS51330"/>
    </source>
</evidence>
<dbReference type="GO" id="GO:0004146">
    <property type="term" value="F:dihydrofolate reductase activity"/>
    <property type="evidence" value="ECO:0007669"/>
    <property type="project" value="UniProtKB-EC"/>
</dbReference>
<evidence type="ECO:0000256" key="6">
    <source>
        <dbReference type="ARBA" id="ARBA00023002"/>
    </source>
</evidence>
<comment type="similarity">
    <text evidence="7">Belongs to the dihydrofolate reductase family.</text>
</comment>
<feature type="non-terminal residue" evidence="9">
    <location>
        <position position="1"/>
    </location>
</feature>
<dbReference type="EMBL" id="ML977358">
    <property type="protein sequence ID" value="KAF2106931.1"/>
    <property type="molecule type" value="Genomic_DNA"/>
</dbReference>
<keyword evidence="10" id="KW-1185">Reference proteome</keyword>
<sequence length="213" mass="23485">LTLILAATPSLGIGKSGGLPWPQLKKEMGYFARVTKRVSGTSSSDGRRKINAVIMGRKTWDSIPTKFRPLKDRVNVVITRSPETAQITQDVGAVEGPVVASSISEALERSLKSVKGVQVEKVFVIGGASLYNAALELRQANRVLLTKIREDFECDTHFGLDLDGEEGRRAGWRRKSREELREFTGEEDGKLGGEDGVLEEGGVKFEFCLYQRD</sequence>
<evidence type="ECO:0000256" key="4">
    <source>
        <dbReference type="ARBA" id="ARBA00022563"/>
    </source>
</evidence>
<evidence type="ECO:0000256" key="1">
    <source>
        <dbReference type="ARBA" id="ARBA00004903"/>
    </source>
</evidence>